<keyword evidence="1" id="KW-0732">Signal</keyword>
<proteinExistence type="predicted"/>
<evidence type="ECO:0000313" key="3">
    <source>
        <dbReference type="WBParaSite" id="GPLIN_000757600"/>
    </source>
</evidence>
<feature type="signal peptide" evidence="1">
    <location>
        <begin position="1"/>
        <end position="28"/>
    </location>
</feature>
<feature type="chain" id="PRO_5008147030" evidence="1">
    <location>
        <begin position="29"/>
        <end position="207"/>
    </location>
</feature>
<protein>
    <submittedName>
        <fullName evidence="3">Activin_recp domain-containing protein</fullName>
    </submittedName>
</protein>
<organism evidence="2 3">
    <name type="scientific">Globodera pallida</name>
    <name type="common">Potato cyst nematode worm</name>
    <name type="synonym">Heterodera pallida</name>
    <dbReference type="NCBI Taxonomy" id="36090"/>
    <lineage>
        <taxon>Eukaryota</taxon>
        <taxon>Metazoa</taxon>
        <taxon>Ecdysozoa</taxon>
        <taxon>Nematoda</taxon>
        <taxon>Chromadorea</taxon>
        <taxon>Rhabditida</taxon>
        <taxon>Tylenchina</taxon>
        <taxon>Tylenchomorpha</taxon>
        <taxon>Tylenchoidea</taxon>
        <taxon>Heteroderidae</taxon>
        <taxon>Heteroderinae</taxon>
        <taxon>Globodera</taxon>
    </lineage>
</organism>
<evidence type="ECO:0000313" key="2">
    <source>
        <dbReference type="Proteomes" id="UP000050741"/>
    </source>
</evidence>
<name>A0A183C3Y2_GLOPA</name>
<dbReference type="WBParaSite" id="GPLIN_000757600">
    <property type="protein sequence ID" value="GPLIN_000757600"/>
    <property type="gene ID" value="GPLIN_000757600"/>
</dbReference>
<accession>A0A183C3Y2</accession>
<keyword evidence="2" id="KW-1185">Reference proteome</keyword>
<dbReference type="SUPFAM" id="SSF57302">
    <property type="entry name" value="Snake toxin-like"/>
    <property type="match status" value="1"/>
</dbReference>
<dbReference type="InterPro" id="IPR045860">
    <property type="entry name" value="Snake_toxin-like_sf"/>
</dbReference>
<sequence length="207" mass="23075">MPSSSFVPKIVMLLTITVLVAFTPAADTLRCLTESSELKFEKNVPEDIKQQLKSKEKSTETECKADEKKCIKKSKCVGGPGFLKTMFGDQQIDSPLLMTAKDCATVDQCTQSVMTEESLDLTCKEIECCDGEMCNGAAVPHRNGATVSRHFSSKATGLIFTILVTIFKVKEICRSLHRGEAKDGIYKNHLPITPFVTFFNWWTFCNR</sequence>
<evidence type="ECO:0000256" key="1">
    <source>
        <dbReference type="SAM" id="SignalP"/>
    </source>
</evidence>
<reference evidence="2" key="1">
    <citation type="submission" date="2014-05" db="EMBL/GenBank/DDBJ databases">
        <title>The genome and life-stage specific transcriptomes of Globodera pallida elucidate key aspects of plant parasitism by a cyst nematode.</title>
        <authorList>
            <person name="Cotton J.A."/>
            <person name="Lilley C.J."/>
            <person name="Jones L.M."/>
            <person name="Kikuchi T."/>
            <person name="Reid A.J."/>
            <person name="Thorpe P."/>
            <person name="Tsai I.J."/>
            <person name="Beasley H."/>
            <person name="Blok V."/>
            <person name="Cock P.J.A."/>
            <person name="Van den Akker S.E."/>
            <person name="Holroyd N."/>
            <person name="Hunt M."/>
            <person name="Mantelin S."/>
            <person name="Naghra H."/>
            <person name="Pain A."/>
            <person name="Palomares-Rius J.E."/>
            <person name="Zarowiecki M."/>
            <person name="Berriman M."/>
            <person name="Jones J.T."/>
            <person name="Urwin P.E."/>
        </authorList>
    </citation>
    <scope>NUCLEOTIDE SEQUENCE [LARGE SCALE GENOMIC DNA]</scope>
    <source>
        <strain evidence="2">Lindley</strain>
    </source>
</reference>
<reference evidence="3" key="2">
    <citation type="submission" date="2016-06" db="UniProtKB">
        <authorList>
            <consortium name="WormBaseParasite"/>
        </authorList>
    </citation>
    <scope>IDENTIFICATION</scope>
</reference>
<dbReference type="Proteomes" id="UP000050741">
    <property type="component" value="Unassembled WGS sequence"/>
</dbReference>
<dbReference type="AlphaFoldDB" id="A0A183C3Y2"/>